<organism evidence="5 6">
    <name type="scientific">Blepharisma stoltei</name>
    <dbReference type="NCBI Taxonomy" id="1481888"/>
    <lineage>
        <taxon>Eukaryota</taxon>
        <taxon>Sar</taxon>
        <taxon>Alveolata</taxon>
        <taxon>Ciliophora</taxon>
        <taxon>Postciliodesmatophora</taxon>
        <taxon>Heterotrichea</taxon>
        <taxon>Heterotrichida</taxon>
        <taxon>Blepharismidae</taxon>
        <taxon>Blepharisma</taxon>
    </lineage>
</organism>
<dbReference type="EMBL" id="CAJZBQ010000011">
    <property type="protein sequence ID" value="CAG9313566.1"/>
    <property type="molecule type" value="Genomic_DNA"/>
</dbReference>
<evidence type="ECO:0000313" key="6">
    <source>
        <dbReference type="Proteomes" id="UP001162131"/>
    </source>
</evidence>
<feature type="domain" description="3CxxC-type" evidence="4">
    <location>
        <begin position="19"/>
        <end position="85"/>
    </location>
</feature>
<evidence type="ECO:0000259" key="4">
    <source>
        <dbReference type="SMART" id="SM01328"/>
    </source>
</evidence>
<dbReference type="GO" id="GO:0008270">
    <property type="term" value="F:zinc ion binding"/>
    <property type="evidence" value="ECO:0007669"/>
    <property type="project" value="UniProtKB-KW"/>
</dbReference>
<dbReference type="Proteomes" id="UP001162131">
    <property type="component" value="Unassembled WGS sequence"/>
</dbReference>
<keyword evidence="3" id="KW-0862">Zinc</keyword>
<dbReference type="AlphaFoldDB" id="A0AAU9II99"/>
<keyword evidence="6" id="KW-1185">Reference proteome</keyword>
<dbReference type="InterPro" id="IPR033446">
    <property type="entry name" value="ZCCHC24_Znf-3CxxC"/>
</dbReference>
<evidence type="ECO:0000256" key="1">
    <source>
        <dbReference type="ARBA" id="ARBA00022723"/>
    </source>
</evidence>
<reference evidence="5" key="1">
    <citation type="submission" date="2021-09" db="EMBL/GenBank/DDBJ databases">
        <authorList>
            <consortium name="AG Swart"/>
            <person name="Singh M."/>
            <person name="Singh A."/>
            <person name="Seah K."/>
            <person name="Emmerich C."/>
        </authorList>
    </citation>
    <scope>NUCLEOTIDE SEQUENCE</scope>
    <source>
        <strain evidence="5">ATCC30299</strain>
    </source>
</reference>
<dbReference type="SMART" id="SM01328">
    <property type="entry name" value="zf-3CxxC"/>
    <property type="match status" value="1"/>
</dbReference>
<proteinExistence type="predicted"/>
<dbReference type="InterPro" id="IPR027377">
    <property type="entry name" value="ZAR1/RTP1-5-like_Znf-3CxxC"/>
</dbReference>
<protein>
    <recommendedName>
        <fullName evidence="4">3CxxC-type domain-containing protein</fullName>
    </recommendedName>
</protein>
<evidence type="ECO:0000313" key="5">
    <source>
        <dbReference type="EMBL" id="CAG9313566.1"/>
    </source>
</evidence>
<sequence length="119" mass="14190">MGRGQFYSQRLTPYQGQKRCYGFFECDNCERYWESAYSWANMGQQCRSCLSNVYPWSQKSLEVIGVFRCGERSHEKELCEMCSFLGYSCVDYDLESNSDYDEPDYSEEDSEDSDYCYYY</sequence>
<keyword evidence="2" id="KW-0863">Zinc-finger</keyword>
<evidence type="ECO:0000256" key="2">
    <source>
        <dbReference type="ARBA" id="ARBA00022771"/>
    </source>
</evidence>
<keyword evidence="1" id="KW-0479">Metal-binding</keyword>
<gene>
    <name evidence="5" type="ORF">BSTOLATCC_MIC9380</name>
</gene>
<evidence type="ECO:0000256" key="3">
    <source>
        <dbReference type="ARBA" id="ARBA00022833"/>
    </source>
</evidence>
<name>A0AAU9II99_9CILI</name>
<dbReference type="Pfam" id="PF17180">
    <property type="entry name" value="Zn_ribbon_3CxxC_2"/>
    <property type="match status" value="1"/>
</dbReference>
<accession>A0AAU9II99</accession>
<comment type="caution">
    <text evidence="5">The sequence shown here is derived from an EMBL/GenBank/DDBJ whole genome shotgun (WGS) entry which is preliminary data.</text>
</comment>